<organism evidence="1 2">
    <name type="scientific">[Pantoea] beijingensis</name>
    <dbReference type="NCBI Taxonomy" id="1324864"/>
    <lineage>
        <taxon>Bacteria</taxon>
        <taxon>Pseudomonadati</taxon>
        <taxon>Pseudomonadota</taxon>
        <taxon>Gammaproteobacteria</taxon>
        <taxon>Enterobacterales</taxon>
        <taxon>Erwiniaceae</taxon>
        <taxon>Erwinia</taxon>
    </lineage>
</organism>
<evidence type="ECO:0000313" key="2">
    <source>
        <dbReference type="Proteomes" id="UP000288794"/>
    </source>
</evidence>
<accession>A0A443IB35</accession>
<name>A0A443IB35_9GAMM</name>
<gene>
    <name evidence="1" type="ORF">ED28_14610</name>
</gene>
<keyword evidence="2" id="KW-1185">Reference proteome</keyword>
<sequence>MEMCRLTPGASQRAETGYSVQCAVSRAKLLNRFSCQQSGSISGDHVWKQASSCRRALKGSHRQNHTNRVVPVTSIMLNTRQFRSFTEQFEQVIWLSVPHCQSAVSVLC</sequence>
<comment type="caution">
    <text evidence="1">The sequence shown here is derived from an EMBL/GenBank/DDBJ whole genome shotgun (WGS) entry which is preliminary data.</text>
</comment>
<dbReference type="Proteomes" id="UP000288794">
    <property type="component" value="Unassembled WGS sequence"/>
</dbReference>
<dbReference type="EMBL" id="JMEE01000038">
    <property type="protein sequence ID" value="RWR01352.1"/>
    <property type="molecule type" value="Genomic_DNA"/>
</dbReference>
<dbReference type="AlphaFoldDB" id="A0A443IB35"/>
<protein>
    <submittedName>
        <fullName evidence="1">Uncharacterized protein</fullName>
    </submittedName>
</protein>
<reference evidence="1 2" key="1">
    <citation type="submission" date="2014-04" db="EMBL/GenBank/DDBJ databases">
        <title>Draft genome sequence of Pantoea beijingensis strain LMG 27579, an emerging pathogen to Pleurotus eryngii with potential industrial application.</title>
        <authorList>
            <person name="Xu F."/>
            <person name="Liu Y."/>
            <person name="Wang S."/>
            <person name="Yin Y."/>
            <person name="Ma Y."/>
            <person name="Zhao S."/>
            <person name="Rong C."/>
        </authorList>
    </citation>
    <scope>NUCLEOTIDE SEQUENCE [LARGE SCALE GENOMIC DNA]</scope>
    <source>
        <strain evidence="1 2">LMG 27579</strain>
    </source>
</reference>
<evidence type="ECO:0000313" key="1">
    <source>
        <dbReference type="EMBL" id="RWR01352.1"/>
    </source>
</evidence>
<proteinExistence type="predicted"/>